<feature type="non-terminal residue" evidence="3">
    <location>
        <position position="1"/>
    </location>
</feature>
<dbReference type="InterPro" id="IPR022059">
    <property type="entry name" value="DUF3615"/>
</dbReference>
<name>A0A5J9TMN7_9POAL</name>
<dbReference type="Pfam" id="PF20235">
    <property type="entry name" value="PIR2-like_helical"/>
    <property type="match status" value="2"/>
</dbReference>
<feature type="domain" description="DUF3615" evidence="1">
    <location>
        <begin position="564"/>
        <end position="677"/>
    </location>
</feature>
<accession>A0A5J9TMN7</accession>
<evidence type="ECO:0000259" key="1">
    <source>
        <dbReference type="Pfam" id="PF12274"/>
    </source>
</evidence>
<gene>
    <name evidence="3" type="ORF">EJB05_46206</name>
</gene>
<dbReference type="OrthoDB" id="607685at2759"/>
<evidence type="ECO:0000313" key="4">
    <source>
        <dbReference type="Proteomes" id="UP000324897"/>
    </source>
</evidence>
<feature type="non-terminal residue" evidence="3">
    <location>
        <position position="746"/>
    </location>
</feature>
<comment type="caution">
    <text evidence="3">The sequence shown here is derived from an EMBL/GenBank/DDBJ whole genome shotgun (WGS) entry which is preliminary data.</text>
</comment>
<dbReference type="Proteomes" id="UP000324897">
    <property type="component" value="Chromosome 3"/>
</dbReference>
<dbReference type="PANTHER" id="PTHR33120">
    <property type="entry name" value="EXPRESSED PROTEIN-RELATED"/>
    <property type="match status" value="1"/>
</dbReference>
<dbReference type="PANTHER" id="PTHR33120:SF42">
    <property type="entry name" value="OS12G0105000 PROTEIN"/>
    <property type="match status" value="1"/>
</dbReference>
<protein>
    <submittedName>
        <fullName evidence="3">Uncharacterized protein</fullName>
    </submittedName>
</protein>
<keyword evidence="4" id="KW-1185">Reference proteome</keyword>
<feature type="domain" description="PIR2-like helical" evidence="2">
    <location>
        <begin position="35"/>
        <end position="169"/>
    </location>
</feature>
<evidence type="ECO:0000313" key="3">
    <source>
        <dbReference type="EMBL" id="TVU12555.1"/>
    </source>
</evidence>
<sequence>MSLGGDVPRRGQSSCFHQWECADLHLPEHATVEHLIQQAVDLLPVEEMPVLLRCVVGGGGCFGVLDPVSNVVLNAVSYLDRLEHPPAEELARRGRLAGYEKFNEAEMNRIRESIDMASFGQMWLGFAAKKSMNGLTEFMENYFRYMSRAQAARYLQLARMDLSVALRLVHHDRFAAPTQTFISSDDLCSNRMLAALKLAALEAGLWAPVDDFVLLATSRYPRDLLEEATAPLLRRQKLSRDDIDRLLRLMQWRSNEQQLAGAGGGYNPVVHLTILRRPEDMDSMLSSCLQSMSMASPTPRRVTALPTPSHQADCDYIRCLKLCLLDSMHVLYLEAIARLPTATARRHIRGMMMAGHCYGLMDPVSNIVLNSMWYDTAFPPPPRDDGISRSAAVEEGDVLDNRCLLRLQRRSLNGLVALVQATGSLSEHEAVEFLCYNNCDISDNNVLQSAMHAALLSTHRNPFTTASEAAKHPRPLALGMFLASIAPEKMDLLRSLLRPQAGSERTTTLSHAAVEQIYQVLRREQIPQLPPVSVPALCPEASRTLAARKDAFKELQYFIRGTLQHLLCQYAASHQKEPRYDLGVICGAAVNDRRLLGSVCYHVNFLASSANVPDVNGPRRQTLFFAEFGQLGTRRDPKPDFRLDESEAAFCLPVAFSADYLGRCYHCEGQSSRILHPVSGRYHTNAGKDIKDSGLAFRYWNALGSEAEALLDREQLESDFVYFDHTRDAQFARRLNDAESRKQPAF</sequence>
<dbReference type="Gramene" id="TVU12555">
    <property type="protein sequence ID" value="TVU12555"/>
    <property type="gene ID" value="EJB05_46206"/>
</dbReference>
<organism evidence="3 4">
    <name type="scientific">Eragrostis curvula</name>
    <name type="common">weeping love grass</name>
    <dbReference type="NCBI Taxonomy" id="38414"/>
    <lineage>
        <taxon>Eukaryota</taxon>
        <taxon>Viridiplantae</taxon>
        <taxon>Streptophyta</taxon>
        <taxon>Embryophyta</taxon>
        <taxon>Tracheophyta</taxon>
        <taxon>Spermatophyta</taxon>
        <taxon>Magnoliopsida</taxon>
        <taxon>Liliopsida</taxon>
        <taxon>Poales</taxon>
        <taxon>Poaceae</taxon>
        <taxon>PACMAD clade</taxon>
        <taxon>Chloridoideae</taxon>
        <taxon>Eragrostideae</taxon>
        <taxon>Eragrostidinae</taxon>
        <taxon>Eragrostis</taxon>
    </lineage>
</organism>
<feature type="domain" description="PIR2-like helical" evidence="2">
    <location>
        <begin position="326"/>
        <end position="443"/>
    </location>
</feature>
<dbReference type="AlphaFoldDB" id="A0A5J9TMN7"/>
<dbReference type="EMBL" id="RWGY01000039">
    <property type="protein sequence ID" value="TVU12555.1"/>
    <property type="molecule type" value="Genomic_DNA"/>
</dbReference>
<evidence type="ECO:0000259" key="2">
    <source>
        <dbReference type="Pfam" id="PF20235"/>
    </source>
</evidence>
<dbReference type="Pfam" id="PF12274">
    <property type="entry name" value="DUF3615"/>
    <property type="match status" value="1"/>
</dbReference>
<reference evidence="3 4" key="1">
    <citation type="journal article" date="2019" name="Sci. Rep.">
        <title>A high-quality genome of Eragrostis curvula grass provides insights into Poaceae evolution and supports new strategies to enhance forage quality.</title>
        <authorList>
            <person name="Carballo J."/>
            <person name="Santos B.A.C.M."/>
            <person name="Zappacosta D."/>
            <person name="Garbus I."/>
            <person name="Selva J.P."/>
            <person name="Gallo C.A."/>
            <person name="Diaz A."/>
            <person name="Albertini E."/>
            <person name="Caccamo M."/>
            <person name="Echenique V."/>
        </authorList>
    </citation>
    <scope>NUCLEOTIDE SEQUENCE [LARGE SCALE GENOMIC DNA]</scope>
    <source>
        <strain evidence="4">cv. Victoria</strain>
        <tissue evidence="3">Leaf</tissue>
    </source>
</reference>
<proteinExistence type="predicted"/>
<dbReference type="InterPro" id="IPR046527">
    <property type="entry name" value="PIR2-like_helical"/>
</dbReference>